<evidence type="ECO:0000313" key="3">
    <source>
        <dbReference type="Proteomes" id="UP000641454"/>
    </source>
</evidence>
<dbReference type="GO" id="GO:0016874">
    <property type="term" value="F:ligase activity"/>
    <property type="evidence" value="ECO:0007669"/>
    <property type="project" value="UniProtKB-KW"/>
</dbReference>
<organism evidence="2 3">
    <name type="scientific">Flavobacterium muglaense</name>
    <dbReference type="NCBI Taxonomy" id="2764716"/>
    <lineage>
        <taxon>Bacteria</taxon>
        <taxon>Pseudomonadati</taxon>
        <taxon>Bacteroidota</taxon>
        <taxon>Flavobacteriia</taxon>
        <taxon>Flavobacteriales</taxon>
        <taxon>Flavobacteriaceae</taxon>
        <taxon>Flavobacterium</taxon>
    </lineage>
</organism>
<keyword evidence="1" id="KW-0472">Membrane</keyword>
<dbReference type="RefSeq" id="WP_187021368.1">
    <property type="nucleotide sequence ID" value="NZ_JACRUK010000067.1"/>
</dbReference>
<accession>A0A923SL95</accession>
<protein>
    <submittedName>
        <fullName evidence="2">D-alanine--D-alanine ligase</fullName>
    </submittedName>
</protein>
<dbReference type="GO" id="GO:0005524">
    <property type="term" value="F:ATP binding"/>
    <property type="evidence" value="ECO:0007669"/>
    <property type="project" value="InterPro"/>
</dbReference>
<evidence type="ECO:0000313" key="2">
    <source>
        <dbReference type="EMBL" id="MBC5846058.1"/>
    </source>
</evidence>
<reference evidence="2 3" key="1">
    <citation type="submission" date="2020-08" db="EMBL/GenBank/DDBJ databases">
        <title>Description of novel Flavobacterium F-392 isolate.</title>
        <authorList>
            <person name="Saticioglu I.B."/>
            <person name="Duman M."/>
            <person name="Altun S."/>
        </authorList>
    </citation>
    <scope>NUCLEOTIDE SEQUENCE [LARGE SCALE GENOMIC DNA]</scope>
    <source>
        <strain evidence="2 3">F-392</strain>
    </source>
</reference>
<dbReference type="InterPro" id="IPR013815">
    <property type="entry name" value="ATP_grasp_subdomain_1"/>
</dbReference>
<dbReference type="EMBL" id="JACRUL010000068">
    <property type="protein sequence ID" value="MBC5846058.1"/>
    <property type="molecule type" value="Genomic_DNA"/>
</dbReference>
<keyword evidence="2" id="KW-0436">Ligase</keyword>
<feature type="transmembrane region" description="Helical" evidence="1">
    <location>
        <begin position="20"/>
        <end position="41"/>
    </location>
</feature>
<name>A0A923SL95_9FLAO</name>
<evidence type="ECO:0000256" key="1">
    <source>
        <dbReference type="SAM" id="Phobius"/>
    </source>
</evidence>
<keyword evidence="1" id="KW-0812">Transmembrane</keyword>
<proteinExistence type="predicted"/>
<sequence>MPQVTLLRRYKLLFHKITHWEYWPFELVYIPIYFQWIFYALKAKSLFFFNASNPTIKNGGFMMESKKAIYDLIPQIYFPKTELVVEGTTFEQIEKYISDAGIRYPLIAKPDIGLRGSGVKKIENSTELQHYASKANFDFLVQDLIPFAHEVGVFYVRYPHEKVGRITGIVAKEFLIITGNGVATIEELIKENPRYELQLNVLEQEYGDRLQDIPALSEKINLVPYGNHARGAKFIDRSDWISPKLEKVINEMCVQIPGFYFGRLDIMYNTIAEFEEGKNFSIVELNGAASEPTHIYDPKHSLFFAWKELARHIKYMYEISVANHKSGSPYLTHNEGMKEYRMHLVQSNKIVNF</sequence>
<gene>
    <name evidence="2" type="ORF">H8R25_16680</name>
</gene>
<dbReference type="AlphaFoldDB" id="A0A923SL95"/>
<keyword evidence="1" id="KW-1133">Transmembrane helix</keyword>
<keyword evidence="3" id="KW-1185">Reference proteome</keyword>
<dbReference type="SUPFAM" id="SSF56059">
    <property type="entry name" value="Glutathione synthetase ATP-binding domain-like"/>
    <property type="match status" value="1"/>
</dbReference>
<dbReference type="Gene3D" id="3.30.1490.20">
    <property type="entry name" value="ATP-grasp fold, A domain"/>
    <property type="match status" value="1"/>
</dbReference>
<comment type="caution">
    <text evidence="2">The sequence shown here is derived from an EMBL/GenBank/DDBJ whole genome shotgun (WGS) entry which is preliminary data.</text>
</comment>
<dbReference type="Proteomes" id="UP000641454">
    <property type="component" value="Unassembled WGS sequence"/>
</dbReference>